<evidence type="ECO:0000313" key="5">
    <source>
        <dbReference type="EMBL" id="ARM75789.1"/>
    </source>
</evidence>
<dbReference type="EMBL" id="CP020477">
    <property type="protein sequence ID" value="ARM75789.1"/>
    <property type="molecule type" value="Genomic_DNA"/>
</dbReference>
<dbReference type="STRING" id="282676.B6F84_06900"/>
<comment type="similarity">
    <text evidence="3">Belongs to the eukaryotic ribosomal protein eS24 family.</text>
</comment>
<keyword evidence="2 3" id="KW-0687">Ribonucleoprotein</keyword>
<feature type="compositionally biased region" description="Basic and acidic residues" evidence="4">
    <location>
        <begin position="105"/>
        <end position="118"/>
    </location>
</feature>
<dbReference type="OrthoDB" id="27533at2157"/>
<dbReference type="SUPFAM" id="SSF54189">
    <property type="entry name" value="Ribosomal proteins S24e, L23 and L15e"/>
    <property type="match status" value="1"/>
</dbReference>
<keyword evidence="6" id="KW-1185">Reference proteome</keyword>
<dbReference type="GO" id="GO:0003735">
    <property type="term" value="F:structural constituent of ribosome"/>
    <property type="evidence" value="ECO:0007669"/>
    <property type="project" value="InterPro"/>
</dbReference>
<keyword evidence="1 3" id="KW-0689">Ribosomal protein</keyword>
<proteinExistence type="inferred from homology"/>
<organism evidence="5 6">
    <name type="scientific">Acidianus manzaensis</name>
    <dbReference type="NCBI Taxonomy" id="282676"/>
    <lineage>
        <taxon>Archaea</taxon>
        <taxon>Thermoproteota</taxon>
        <taxon>Thermoprotei</taxon>
        <taxon>Sulfolobales</taxon>
        <taxon>Sulfolobaceae</taxon>
        <taxon>Acidianus</taxon>
    </lineage>
</organism>
<dbReference type="GeneID" id="41590634"/>
<name>A0A1W6JZU4_9CREN</name>
<gene>
    <name evidence="3" type="primary">rps24e</name>
    <name evidence="5" type="ORF">B6F84_06900</name>
</gene>
<evidence type="ECO:0000313" key="6">
    <source>
        <dbReference type="Proteomes" id="UP000193404"/>
    </source>
</evidence>
<dbReference type="InterPro" id="IPR001976">
    <property type="entry name" value="Ribosomal_eS24"/>
</dbReference>
<evidence type="ECO:0000256" key="3">
    <source>
        <dbReference type="HAMAP-Rule" id="MF_00545"/>
    </source>
</evidence>
<protein>
    <recommendedName>
        <fullName evidence="3">Small ribosomal subunit protein eS24</fullName>
    </recommendedName>
</protein>
<dbReference type="Pfam" id="PF01282">
    <property type="entry name" value="Ribosomal_S24e"/>
    <property type="match status" value="1"/>
</dbReference>
<dbReference type="RefSeq" id="WP_148691570.1">
    <property type="nucleotide sequence ID" value="NZ_CP020477.1"/>
</dbReference>
<reference evidence="5 6" key="1">
    <citation type="submission" date="2017-03" db="EMBL/GenBank/DDBJ databases">
        <title>Sulfur activation and transportation mechanism of thermophilic Archaea Acidianus manzaensis YN-25.</title>
        <authorList>
            <person name="Ma Y."/>
            <person name="Yang Y."/>
            <person name="Xia J."/>
        </authorList>
    </citation>
    <scope>NUCLEOTIDE SEQUENCE [LARGE SCALE GENOMIC DNA]</scope>
    <source>
        <strain evidence="5 6">YN-25</strain>
    </source>
</reference>
<evidence type="ECO:0000256" key="1">
    <source>
        <dbReference type="ARBA" id="ARBA00022980"/>
    </source>
</evidence>
<evidence type="ECO:0000256" key="2">
    <source>
        <dbReference type="ARBA" id="ARBA00023274"/>
    </source>
</evidence>
<dbReference type="InterPro" id="IPR053709">
    <property type="entry name" value="eRP_eS24_sf"/>
</dbReference>
<dbReference type="PANTHER" id="PTHR10496">
    <property type="entry name" value="40S RIBOSOMAL PROTEIN S24"/>
    <property type="match status" value="1"/>
</dbReference>
<dbReference type="GO" id="GO:1990904">
    <property type="term" value="C:ribonucleoprotein complex"/>
    <property type="evidence" value="ECO:0007669"/>
    <property type="project" value="UniProtKB-KW"/>
</dbReference>
<dbReference type="HAMAP" id="MF_00545">
    <property type="entry name" value="Ribosomal_eS24"/>
    <property type="match status" value="1"/>
</dbReference>
<feature type="region of interest" description="Disordered" evidence="4">
    <location>
        <begin position="95"/>
        <end position="118"/>
    </location>
</feature>
<accession>A0A1W6JZU4</accession>
<dbReference type="GO" id="GO:0006412">
    <property type="term" value="P:translation"/>
    <property type="evidence" value="ECO:0007669"/>
    <property type="project" value="UniProtKB-UniRule"/>
</dbReference>
<dbReference type="KEGG" id="aman:B6F84_06900"/>
<dbReference type="Proteomes" id="UP000193404">
    <property type="component" value="Chromosome"/>
</dbReference>
<sequence>MSQAQQVKISDKVQGVIERDISNKVVGRRELTIKLFHIGAGTPSREEIKNAISSLLNSQKDLIVVRKISTSYGSGTSIARIHVYDKKEIMEKFEPKHLLNRGTSAKKEGGESGKEKSS</sequence>
<dbReference type="InterPro" id="IPR012678">
    <property type="entry name" value="Ribosomal_uL23/eL15/eS24_sf"/>
</dbReference>
<evidence type="ECO:0000256" key="4">
    <source>
        <dbReference type="SAM" id="MobiDB-lite"/>
    </source>
</evidence>
<dbReference type="GO" id="GO:0005840">
    <property type="term" value="C:ribosome"/>
    <property type="evidence" value="ECO:0007669"/>
    <property type="project" value="UniProtKB-KW"/>
</dbReference>
<dbReference type="Gene3D" id="3.30.70.3370">
    <property type="match status" value="1"/>
</dbReference>
<dbReference type="AlphaFoldDB" id="A0A1W6JZU4"/>